<comment type="caution">
    <text evidence="1">The sequence shown here is derived from an EMBL/GenBank/DDBJ whole genome shotgun (WGS) entry which is preliminary data.</text>
</comment>
<dbReference type="EMBL" id="VSSQ01032485">
    <property type="protein sequence ID" value="MPM83760.1"/>
    <property type="molecule type" value="Genomic_DNA"/>
</dbReference>
<gene>
    <name evidence="1" type="ORF">SDC9_130829</name>
</gene>
<organism evidence="1">
    <name type="scientific">bioreactor metagenome</name>
    <dbReference type="NCBI Taxonomy" id="1076179"/>
    <lineage>
        <taxon>unclassified sequences</taxon>
        <taxon>metagenomes</taxon>
        <taxon>ecological metagenomes</taxon>
    </lineage>
</organism>
<evidence type="ECO:0000313" key="1">
    <source>
        <dbReference type="EMBL" id="MPM83760.1"/>
    </source>
</evidence>
<dbReference type="AlphaFoldDB" id="A0A645D2R0"/>
<sequence>MGECLIERRIYRLVGNSLMYDVAEALRSRFGSEGETALSHRLEPRRQIHGKSVDAQAWQRQFYLVVRKHRGKLFHRFGEAAPVTGGKREEADLLPARRFQQPLDLFADGGRAALAQRAVDDPGLAETAAARAAFEYLHRDTVVNDAGIRHDHRGVVEGVVQILGDPAPDLFGPVMQRRNVDPLYTGEGRQLLGAPGAFELMEEFQHLRNEYLSVSDHKSVYERSYRLRSKRADAAGYDERVLFAAFG</sequence>
<name>A0A645D2R0_9ZZZZ</name>
<protein>
    <submittedName>
        <fullName evidence="1">Uncharacterized protein</fullName>
    </submittedName>
</protein>
<reference evidence="1" key="1">
    <citation type="submission" date="2019-08" db="EMBL/GenBank/DDBJ databases">
        <authorList>
            <person name="Kucharzyk K."/>
            <person name="Murdoch R.W."/>
            <person name="Higgins S."/>
            <person name="Loffler F."/>
        </authorList>
    </citation>
    <scope>NUCLEOTIDE SEQUENCE</scope>
</reference>
<accession>A0A645D2R0</accession>
<proteinExistence type="predicted"/>